<name>A0A8H7B7T7_9PLEO</name>
<accession>A0A8H7B7T7</accession>
<keyword evidence="3" id="KW-1185">Reference proteome</keyword>
<keyword evidence="1" id="KW-0732">Signal</keyword>
<protein>
    <submittedName>
        <fullName evidence="2">Uncharacterized protein</fullName>
    </submittedName>
</protein>
<reference evidence="2" key="1">
    <citation type="submission" date="2020-01" db="EMBL/GenBank/DDBJ databases">
        <authorList>
            <person name="Feng Z.H.Z."/>
        </authorList>
    </citation>
    <scope>NUCLEOTIDE SEQUENCE</scope>
    <source>
        <strain evidence="2">CBS107.38</strain>
    </source>
</reference>
<evidence type="ECO:0000313" key="3">
    <source>
        <dbReference type="Proteomes" id="UP000596902"/>
    </source>
</evidence>
<dbReference type="EMBL" id="JAAABM010000010">
    <property type="protein sequence ID" value="KAF7674376.1"/>
    <property type="molecule type" value="Genomic_DNA"/>
</dbReference>
<comment type="caution">
    <text evidence="2">The sequence shown here is derived from an EMBL/GenBank/DDBJ whole genome shotgun (WGS) entry which is preliminary data.</text>
</comment>
<dbReference type="GeneID" id="62205361"/>
<dbReference type="RefSeq" id="XP_038784671.1">
    <property type="nucleotide sequence ID" value="XM_038932183.1"/>
</dbReference>
<sequence>RLTDSYYHHPYIHSTVHLFTFTATLASAVATASAAGCYSETGPGWGDLRQAANNAADAVCNGDSGGVAGDFDGNSKYACLNLGETMKAEFWVTGTGSLSDQDCKFGLKEEINGCGRGGENTHGSFYYRSDPNDGQC</sequence>
<proteinExistence type="predicted"/>
<dbReference type="Proteomes" id="UP000596902">
    <property type="component" value="Unassembled WGS sequence"/>
</dbReference>
<dbReference type="AlphaFoldDB" id="A0A8H7B7T7"/>
<evidence type="ECO:0000256" key="1">
    <source>
        <dbReference type="SAM" id="SignalP"/>
    </source>
</evidence>
<organism evidence="2 3">
    <name type="scientific">Alternaria burnsii</name>
    <dbReference type="NCBI Taxonomy" id="1187904"/>
    <lineage>
        <taxon>Eukaryota</taxon>
        <taxon>Fungi</taxon>
        <taxon>Dikarya</taxon>
        <taxon>Ascomycota</taxon>
        <taxon>Pezizomycotina</taxon>
        <taxon>Dothideomycetes</taxon>
        <taxon>Pleosporomycetidae</taxon>
        <taxon>Pleosporales</taxon>
        <taxon>Pleosporineae</taxon>
        <taxon>Pleosporaceae</taxon>
        <taxon>Alternaria</taxon>
        <taxon>Alternaria sect. Alternaria</taxon>
    </lineage>
</organism>
<feature type="signal peptide" evidence="1">
    <location>
        <begin position="1"/>
        <end position="34"/>
    </location>
</feature>
<feature type="non-terminal residue" evidence="2">
    <location>
        <position position="136"/>
    </location>
</feature>
<evidence type="ECO:0000313" key="2">
    <source>
        <dbReference type="EMBL" id="KAF7674376.1"/>
    </source>
</evidence>
<reference evidence="2" key="2">
    <citation type="submission" date="2020-08" db="EMBL/GenBank/DDBJ databases">
        <title>Draft Genome Sequence of Cumin Blight Pathogen Alternaria burnsii.</title>
        <authorList>
            <person name="Feng Z."/>
        </authorList>
    </citation>
    <scope>NUCLEOTIDE SEQUENCE</scope>
    <source>
        <strain evidence="2">CBS107.38</strain>
    </source>
</reference>
<feature type="chain" id="PRO_5034809188" evidence="1">
    <location>
        <begin position="35"/>
        <end position="136"/>
    </location>
</feature>
<gene>
    <name evidence="2" type="ORF">GT037_007136</name>
</gene>